<dbReference type="PANTHER" id="PTHR11010:SF110">
    <property type="entry name" value="PROLYLCARBOXYPEPTIDASE-LIKE PROTEIN-RELATED"/>
    <property type="match status" value="1"/>
</dbReference>
<dbReference type="SMR" id="F6GW68"/>
<keyword evidence="3" id="KW-0732">Signal</keyword>
<dbReference type="FunFam" id="1.20.120.980:FF:000006">
    <property type="entry name" value="Serine carboxypeptidase S28 family protein"/>
    <property type="match status" value="2"/>
</dbReference>
<dbReference type="InterPro" id="IPR029058">
    <property type="entry name" value="AB_hydrolase_fold"/>
</dbReference>
<evidence type="ECO:0000313" key="7">
    <source>
        <dbReference type="Proteomes" id="UP000009183"/>
    </source>
</evidence>
<dbReference type="EMBL" id="FN594957">
    <property type="protein sequence ID" value="CCB44203.1"/>
    <property type="molecule type" value="Genomic_DNA"/>
</dbReference>
<organism evidence="6 7">
    <name type="scientific">Vitis vinifera</name>
    <name type="common">Grape</name>
    <dbReference type="NCBI Taxonomy" id="29760"/>
    <lineage>
        <taxon>Eukaryota</taxon>
        <taxon>Viridiplantae</taxon>
        <taxon>Streptophyta</taxon>
        <taxon>Embryophyta</taxon>
        <taxon>Tracheophyta</taxon>
        <taxon>Spermatophyta</taxon>
        <taxon>Magnoliopsida</taxon>
        <taxon>eudicotyledons</taxon>
        <taxon>Gunneridae</taxon>
        <taxon>Pentapetalae</taxon>
        <taxon>rosids</taxon>
        <taxon>Vitales</taxon>
        <taxon>Vitaceae</taxon>
        <taxon>Viteae</taxon>
        <taxon>Vitis</taxon>
    </lineage>
</organism>
<comment type="similarity">
    <text evidence="1">Belongs to the peptidase S28 family.</text>
</comment>
<dbReference type="HOGENOM" id="CLU_304276_0_0_1"/>
<dbReference type="eggNOG" id="KOG2183">
    <property type="taxonomic scope" value="Eukaryota"/>
</dbReference>
<evidence type="ECO:0000256" key="2">
    <source>
        <dbReference type="ARBA" id="ARBA00022670"/>
    </source>
</evidence>
<dbReference type="InParanoid" id="F6GW68"/>
<keyword evidence="2" id="KW-0645">Protease</keyword>
<dbReference type="OrthoDB" id="2130629at2759"/>
<evidence type="ECO:0000256" key="4">
    <source>
        <dbReference type="ARBA" id="ARBA00022801"/>
    </source>
</evidence>
<keyword evidence="4" id="KW-0378">Hydrolase</keyword>
<dbReference type="PANTHER" id="PTHR11010">
    <property type="entry name" value="PROTEASE S28 PRO-X CARBOXYPEPTIDASE-RELATED"/>
    <property type="match status" value="1"/>
</dbReference>
<accession>F6GW68</accession>
<evidence type="ECO:0000256" key="1">
    <source>
        <dbReference type="ARBA" id="ARBA00011079"/>
    </source>
</evidence>
<dbReference type="GO" id="GO:0008239">
    <property type="term" value="F:dipeptidyl-peptidase activity"/>
    <property type="evidence" value="ECO:0000318"/>
    <property type="project" value="GO_Central"/>
</dbReference>
<dbReference type="GO" id="GO:0070008">
    <property type="term" value="F:serine-type exopeptidase activity"/>
    <property type="evidence" value="ECO:0007669"/>
    <property type="project" value="InterPro"/>
</dbReference>
<protein>
    <recommendedName>
        <fullName evidence="8">Lysosomal Pro-X carboxypeptidase</fullName>
    </recommendedName>
</protein>
<evidence type="ECO:0000313" key="6">
    <source>
        <dbReference type="EMBL" id="CCB44203.1"/>
    </source>
</evidence>
<reference evidence="7" key="1">
    <citation type="journal article" date="2007" name="Nature">
        <title>The grapevine genome sequence suggests ancestral hexaploidization in major angiosperm phyla.</title>
        <authorList>
            <consortium name="The French-Italian Public Consortium for Grapevine Genome Characterization."/>
            <person name="Jaillon O."/>
            <person name="Aury J.-M."/>
            <person name="Noel B."/>
            <person name="Policriti A."/>
            <person name="Clepet C."/>
            <person name="Casagrande A."/>
            <person name="Choisne N."/>
            <person name="Aubourg S."/>
            <person name="Vitulo N."/>
            <person name="Jubin C."/>
            <person name="Vezzi A."/>
            <person name="Legeai F."/>
            <person name="Hugueney P."/>
            <person name="Dasilva C."/>
            <person name="Horner D."/>
            <person name="Mica E."/>
            <person name="Jublot D."/>
            <person name="Poulain J."/>
            <person name="Bruyere C."/>
            <person name="Billault A."/>
            <person name="Segurens B."/>
            <person name="Gouyvenoux M."/>
            <person name="Ugarte E."/>
            <person name="Cattonaro F."/>
            <person name="Anthouard V."/>
            <person name="Vico V."/>
            <person name="Del Fabbro C."/>
            <person name="Alaux M."/>
            <person name="Di Gaspero G."/>
            <person name="Dumas V."/>
            <person name="Felice N."/>
            <person name="Paillard S."/>
            <person name="Juman I."/>
            <person name="Moroldo M."/>
            <person name="Scalabrin S."/>
            <person name="Canaguier A."/>
            <person name="Le Clainche I."/>
            <person name="Malacrida G."/>
            <person name="Durand E."/>
            <person name="Pesole G."/>
            <person name="Laucou V."/>
            <person name="Chatelet P."/>
            <person name="Merdinoglu D."/>
            <person name="Delledonne M."/>
            <person name="Pezzotti M."/>
            <person name="Lecharny A."/>
            <person name="Scarpelli C."/>
            <person name="Artiguenave F."/>
            <person name="Pe M.E."/>
            <person name="Valle G."/>
            <person name="Morgante M."/>
            <person name="Caboche M."/>
            <person name="Adam-Blondon A.-F."/>
            <person name="Weissenbach J."/>
            <person name="Quetier F."/>
            <person name="Wincker P."/>
        </authorList>
    </citation>
    <scope>NUCLEOTIDE SEQUENCE [LARGE SCALE GENOMIC DNA]</scope>
    <source>
        <strain evidence="7">cv. Pinot noir / PN40024</strain>
    </source>
</reference>
<dbReference type="PaxDb" id="29760-VIT_06s0061g01010.t01"/>
<dbReference type="Gene3D" id="3.40.50.1820">
    <property type="entry name" value="alpha/beta hydrolase"/>
    <property type="match status" value="2"/>
</dbReference>
<dbReference type="Pfam" id="PF05577">
    <property type="entry name" value="Peptidase_S28"/>
    <property type="match status" value="2"/>
</dbReference>
<dbReference type="ExpressionAtlas" id="F6GW68">
    <property type="expression patterns" value="baseline"/>
</dbReference>
<evidence type="ECO:0000256" key="3">
    <source>
        <dbReference type="ARBA" id="ARBA00022729"/>
    </source>
</evidence>
<keyword evidence="7" id="KW-1185">Reference proteome</keyword>
<evidence type="ECO:0000256" key="5">
    <source>
        <dbReference type="ARBA" id="ARBA00023180"/>
    </source>
</evidence>
<dbReference type="Proteomes" id="UP000009183">
    <property type="component" value="Chromosome 6"/>
</dbReference>
<dbReference type="SUPFAM" id="SSF53474">
    <property type="entry name" value="alpha/beta-Hydrolases"/>
    <property type="match status" value="2"/>
</dbReference>
<dbReference type="AlphaFoldDB" id="F6GW68"/>
<evidence type="ECO:0008006" key="8">
    <source>
        <dbReference type="Google" id="ProtNLM"/>
    </source>
</evidence>
<dbReference type="GO" id="GO:0006508">
    <property type="term" value="P:proteolysis"/>
    <property type="evidence" value="ECO:0007669"/>
    <property type="project" value="UniProtKB-KW"/>
</dbReference>
<sequence>MENSSRWSRQVLSLIKRLSTILRESEIFSELISDDFQTFFYNQTLDHFNYRPESYYTFQQRYVMNFKYWGGANASAPIFAYLGAEAALDFDLTGVGFPVDNALQFKALLVYIEHRYYGQSIPFGSREEALKNASTRGYFNSAQAIADYAEVLEYIKKKLLAENSPVIVIGGSYGGMLASWFRLKYPHVALGALASSAPILYFDDITPQNGYYSIVTKDFREASESCYSTIRESWSEIDRVASEPNGLSILSKKFRTCAELNKSNELKDYLETMYAVAAQYNHPPRYPVTVVCGGIDGAPEGSDILSRIFAGVVAYRGNSSCYNTSVNPTETSEGWRWQTCSEMVMPIGRGDNDTMFPPSPFNLTTFIQACTSLYDVPPRPHWITTYYGGHDIKLILHRFASNIIFSNGLRDPYSSAGVLKNISHTVLAIHTVNGSHCLDILPAKSTDPEWLIMQRKTEVEIIESWIAQYHADLDATRKRTLYSLQWLPFLIPTLILSCCVSAAQFNVPRLGPLSRGILRNPEPAAVSESFYKDLKTFFYAQTLDHFNYRPESYKTFRQRYVMNFKHWGGAKAGAPIFAYLGAEAPLDGDLVNIGFVNDNAARFNALLIYIEHRYYGKSIPFGSTKVALKNASTLGYFNSAQAIADYAAVLMHVKKRLHAQNSPVIVIGGSYGGMLASWFRLKYPHIALGALASSAPILYFDEIAPEIGYYSIVTKDFREASESCYRTIRRSWSEIDRIASKPNGLSILSKRFKTCAHLESSFELKDYLDSIYAEAAQYNEPPTYPVTVVCKGINGASKRTDTLGRIFHGLVAIAGKRSCYDTKEFNYPTETYLGWRWQKCSEMVLPIGHATNDTMFQPEPFNLNRFIKECNSLYSVSPRPHWVTTYYGGRDIKLILHRFASNIIFSNGLRDPYSSGGVLENISDTLVAVYTRHGSHCLDILPSQKSDPQWLVMQRKMEVEIIKGWMDKYYTDLANRR</sequence>
<proteinExistence type="inferred from homology"/>
<dbReference type="InterPro" id="IPR042269">
    <property type="entry name" value="Ser_carbopepase_S28_SKS"/>
</dbReference>
<keyword evidence="5" id="KW-0325">Glycoprotein</keyword>
<gene>
    <name evidence="6" type="ordered locus">VIT_06s0061g01010</name>
</gene>
<dbReference type="Gene3D" id="1.20.120.980">
    <property type="entry name" value="Serine carboxypeptidase S28, SKS domain"/>
    <property type="match status" value="2"/>
</dbReference>
<name>F6GW68_VITVI</name>
<dbReference type="InterPro" id="IPR008758">
    <property type="entry name" value="Peptidase_S28"/>
</dbReference>